<reference evidence="6" key="1">
    <citation type="journal article" date="2014" name="Int. J. Syst. Evol. Microbiol.">
        <title>Complete genome sequence of Corynebacterium casei LMG S-19264T (=DSM 44701T), isolated from a smear-ripened cheese.</title>
        <authorList>
            <consortium name="US DOE Joint Genome Institute (JGI-PGF)"/>
            <person name="Walter F."/>
            <person name="Albersmeier A."/>
            <person name="Kalinowski J."/>
            <person name="Ruckert C."/>
        </authorList>
    </citation>
    <scope>NUCLEOTIDE SEQUENCE</scope>
    <source>
        <strain evidence="6">CGMCC 1.3617</strain>
    </source>
</reference>
<evidence type="ECO:0000256" key="3">
    <source>
        <dbReference type="ARBA" id="ARBA00022741"/>
    </source>
</evidence>
<dbReference type="InterPro" id="IPR003439">
    <property type="entry name" value="ABC_transporter-like_ATP-bd"/>
</dbReference>
<dbReference type="Proteomes" id="UP000661507">
    <property type="component" value="Unassembled WGS sequence"/>
</dbReference>
<dbReference type="Gene3D" id="3.40.50.300">
    <property type="entry name" value="P-loop containing nucleotide triphosphate hydrolases"/>
    <property type="match status" value="1"/>
</dbReference>
<dbReference type="SUPFAM" id="SSF52540">
    <property type="entry name" value="P-loop containing nucleoside triphosphate hydrolases"/>
    <property type="match status" value="1"/>
</dbReference>
<dbReference type="EMBL" id="BMKW01000009">
    <property type="protein sequence ID" value="GGJ27800.1"/>
    <property type="molecule type" value="Genomic_DNA"/>
</dbReference>
<keyword evidence="2" id="KW-0813">Transport</keyword>
<dbReference type="InterPro" id="IPR027417">
    <property type="entry name" value="P-loop_NTPase"/>
</dbReference>
<dbReference type="PROSITE" id="PS00211">
    <property type="entry name" value="ABC_TRANSPORTER_1"/>
    <property type="match status" value="1"/>
</dbReference>
<dbReference type="AlphaFoldDB" id="A0A917KUT0"/>
<name>A0A917KUT0_9PROT</name>
<comment type="caution">
    <text evidence="6">The sequence shown here is derived from an EMBL/GenBank/DDBJ whole genome shotgun (WGS) entry which is preliminary data.</text>
</comment>
<dbReference type="GO" id="GO:0016887">
    <property type="term" value="F:ATP hydrolysis activity"/>
    <property type="evidence" value="ECO:0007669"/>
    <property type="project" value="InterPro"/>
</dbReference>
<accession>A0A917KUT0</accession>
<proteinExistence type="inferred from homology"/>
<dbReference type="PANTHER" id="PTHR42788">
    <property type="entry name" value="TAURINE IMPORT ATP-BINDING PROTEIN-RELATED"/>
    <property type="match status" value="1"/>
</dbReference>
<protein>
    <submittedName>
        <fullName evidence="6">ABC transporter ATP-binding protein</fullName>
    </submittedName>
</protein>
<dbReference type="PROSITE" id="PS50893">
    <property type="entry name" value="ABC_TRANSPORTER_2"/>
    <property type="match status" value="1"/>
</dbReference>
<dbReference type="Pfam" id="PF00005">
    <property type="entry name" value="ABC_tran"/>
    <property type="match status" value="1"/>
</dbReference>
<evidence type="ECO:0000256" key="2">
    <source>
        <dbReference type="ARBA" id="ARBA00022448"/>
    </source>
</evidence>
<dbReference type="RefSeq" id="WP_188969705.1">
    <property type="nucleotide sequence ID" value="NZ_BMKW01000009.1"/>
</dbReference>
<keyword evidence="3" id="KW-0547">Nucleotide-binding</keyword>
<dbReference type="PANTHER" id="PTHR42788:SF13">
    <property type="entry name" value="ALIPHATIC SULFONATES IMPORT ATP-BINDING PROTEIN SSUB"/>
    <property type="match status" value="1"/>
</dbReference>
<dbReference type="InterPro" id="IPR017871">
    <property type="entry name" value="ABC_transporter-like_CS"/>
</dbReference>
<dbReference type="InterPro" id="IPR003593">
    <property type="entry name" value="AAA+_ATPase"/>
</dbReference>
<sequence length="241" mass="25345">MRAPTTILPLETQGLGFAAGATRILSDVTLSIAAGAPTVIIGPNGAGKSVLLRLLHGLLTPTEGRIRWGELSGDVSRRQAMVFQRPVLLRRSAIANVLYPLRLAGIPAKQRTDRAEQALALVGLSMLADRPARRLSGGEQQRLALARAAATGAEVLFLDEPCASLDPGATRAVEQIVARLVAQGTKIVMTTHDLGQARRLAGHVVFLHAGRVAEQAAAETFFAGPAAPEAAAFLRGDLLPH</sequence>
<keyword evidence="7" id="KW-1185">Reference proteome</keyword>
<comment type="similarity">
    <text evidence="1">Belongs to the ABC transporter superfamily.</text>
</comment>
<dbReference type="GO" id="GO:0005524">
    <property type="term" value="F:ATP binding"/>
    <property type="evidence" value="ECO:0007669"/>
    <property type="project" value="UniProtKB-KW"/>
</dbReference>
<keyword evidence="4 6" id="KW-0067">ATP-binding</keyword>
<reference evidence="6" key="2">
    <citation type="submission" date="2020-09" db="EMBL/GenBank/DDBJ databases">
        <authorList>
            <person name="Sun Q."/>
            <person name="Zhou Y."/>
        </authorList>
    </citation>
    <scope>NUCLEOTIDE SEQUENCE</scope>
    <source>
        <strain evidence="6">CGMCC 1.3617</strain>
    </source>
</reference>
<evidence type="ECO:0000313" key="7">
    <source>
        <dbReference type="Proteomes" id="UP000661507"/>
    </source>
</evidence>
<evidence type="ECO:0000256" key="1">
    <source>
        <dbReference type="ARBA" id="ARBA00005417"/>
    </source>
</evidence>
<feature type="domain" description="ABC transporter" evidence="5">
    <location>
        <begin position="10"/>
        <end position="234"/>
    </location>
</feature>
<evidence type="ECO:0000313" key="6">
    <source>
        <dbReference type="EMBL" id="GGJ27800.1"/>
    </source>
</evidence>
<dbReference type="SMART" id="SM00382">
    <property type="entry name" value="AAA"/>
    <property type="match status" value="1"/>
</dbReference>
<organism evidence="6 7">
    <name type="scientific">Neoroseomonas lacus</name>
    <dbReference type="NCBI Taxonomy" id="287609"/>
    <lineage>
        <taxon>Bacteria</taxon>
        <taxon>Pseudomonadati</taxon>
        <taxon>Pseudomonadota</taxon>
        <taxon>Alphaproteobacteria</taxon>
        <taxon>Acetobacterales</taxon>
        <taxon>Acetobacteraceae</taxon>
        <taxon>Neoroseomonas</taxon>
    </lineage>
</organism>
<evidence type="ECO:0000256" key="4">
    <source>
        <dbReference type="ARBA" id="ARBA00022840"/>
    </source>
</evidence>
<gene>
    <name evidence="6" type="ORF">GCM10011320_38830</name>
</gene>
<dbReference type="InterPro" id="IPR050166">
    <property type="entry name" value="ABC_transporter_ATP-bind"/>
</dbReference>
<evidence type="ECO:0000259" key="5">
    <source>
        <dbReference type="PROSITE" id="PS50893"/>
    </source>
</evidence>